<protein>
    <submittedName>
        <fullName evidence="1">Uncharacterized protein</fullName>
    </submittedName>
</protein>
<accession>A0A9X9FWV2</accession>
<organism evidence="1 2">
    <name type="scientific">Pseudomonas marginalis</name>
    <name type="common">Pseudomonas panacis</name>
    <dbReference type="NCBI Taxonomy" id="298"/>
    <lineage>
        <taxon>Bacteria</taxon>
        <taxon>Pseudomonadati</taxon>
        <taxon>Pseudomonadota</taxon>
        <taxon>Gammaproteobacteria</taxon>
        <taxon>Pseudomonadales</taxon>
        <taxon>Pseudomonadaceae</taxon>
        <taxon>Pseudomonas</taxon>
    </lineage>
</organism>
<dbReference type="EMBL" id="VFEQ01000011">
    <property type="protein sequence ID" value="TWR58127.1"/>
    <property type="molecule type" value="Genomic_DNA"/>
</dbReference>
<dbReference type="AlphaFoldDB" id="A0A9X9FWV2"/>
<sequence length="335" mass="38737">MSRGMFASIAASDAYKNADKEWCVELQTYHKYWYDLVVNPNDVADYFDTRKLIVEYLRAVKKHVEESLEKRFIYFICSREKVRFDTNKKPSFNPITKKTKIYIRVGKYQKKRSIHCKFYDVHSEKFCMPEISLSEKYITIADSEGDLVTSSIHDFLEEANIALGLDSKVEYVGYTKNPHTRPTNGAHTGLSDALYKVADENRDSLIYFNLFKVITRAVNGGAMLNFAMANAMTDEVDVDLEGELLEKCFIFYFDSVSQNRNKEKELLELKGHLSRVSSEHKISTIDVVYEFERPSEYGLFSSSKVLPKHRHAFTIRQVGGDVEIAREPSRFEKLV</sequence>
<reference evidence="1 2" key="1">
    <citation type="submission" date="2019-06" db="EMBL/GenBank/DDBJ databases">
        <title>Pseudomonas bimorpha sp. nov. isolated from bovine raw milk and skim milk concentrate.</title>
        <authorList>
            <person name="Hofmann K."/>
            <person name="Huptas C."/>
            <person name="Doll E."/>
            <person name="Scherer S."/>
            <person name="Wenning M."/>
        </authorList>
    </citation>
    <scope>NUCLEOTIDE SEQUENCE [LARGE SCALE GENOMIC DNA]</scope>
    <source>
        <strain evidence="1 2">DSM 13124</strain>
    </source>
</reference>
<dbReference type="RefSeq" id="WP_074847331.1">
    <property type="nucleotide sequence ID" value="NZ_FNSU01000003.1"/>
</dbReference>
<dbReference type="OrthoDB" id="5916242at2"/>
<proteinExistence type="predicted"/>
<gene>
    <name evidence="1" type="ORF">FIV41_18045</name>
</gene>
<name>A0A9X9FWV2_PSEMA</name>
<evidence type="ECO:0000313" key="2">
    <source>
        <dbReference type="Proteomes" id="UP000316123"/>
    </source>
</evidence>
<evidence type="ECO:0000313" key="1">
    <source>
        <dbReference type="EMBL" id="TWR58127.1"/>
    </source>
</evidence>
<comment type="caution">
    <text evidence="1">The sequence shown here is derived from an EMBL/GenBank/DDBJ whole genome shotgun (WGS) entry which is preliminary data.</text>
</comment>
<dbReference type="Proteomes" id="UP000316123">
    <property type="component" value="Unassembled WGS sequence"/>
</dbReference>